<dbReference type="GO" id="GO:0006753">
    <property type="term" value="P:nucleoside phosphate metabolic process"/>
    <property type="evidence" value="ECO:0007669"/>
    <property type="project" value="TreeGrafter"/>
</dbReference>
<accession>A0A3M7IHR5</accession>
<dbReference type="GO" id="GO:0005634">
    <property type="term" value="C:nucleus"/>
    <property type="evidence" value="ECO:0007669"/>
    <property type="project" value="TreeGrafter"/>
</dbReference>
<dbReference type="PANTHER" id="PTHR11839:SF26">
    <property type="entry name" value="ADP-RIBOSE DIPHOSPHATASE"/>
    <property type="match status" value="1"/>
</dbReference>
<evidence type="ECO:0000313" key="4">
    <source>
        <dbReference type="EMBL" id="RMZ25061.1"/>
    </source>
</evidence>
<organism evidence="4 5">
    <name type="scientific">Hortaea werneckii</name>
    <name type="common">Black yeast</name>
    <name type="synonym">Cladosporium werneckii</name>
    <dbReference type="NCBI Taxonomy" id="91943"/>
    <lineage>
        <taxon>Eukaryota</taxon>
        <taxon>Fungi</taxon>
        <taxon>Dikarya</taxon>
        <taxon>Ascomycota</taxon>
        <taxon>Pezizomycotina</taxon>
        <taxon>Dothideomycetes</taxon>
        <taxon>Dothideomycetidae</taxon>
        <taxon>Mycosphaerellales</taxon>
        <taxon>Teratosphaeriaceae</taxon>
        <taxon>Hortaea</taxon>
    </lineage>
</organism>
<evidence type="ECO:0000313" key="5">
    <source>
        <dbReference type="Proteomes" id="UP000281677"/>
    </source>
</evidence>
<dbReference type="Proteomes" id="UP000281677">
    <property type="component" value="Unassembled WGS sequence"/>
</dbReference>
<protein>
    <recommendedName>
        <fullName evidence="3">Nudix hydrolase domain-containing protein</fullName>
    </recommendedName>
</protein>
<dbReference type="Gene3D" id="3.90.79.10">
    <property type="entry name" value="Nucleoside Triphosphate Pyrophosphohydrolase"/>
    <property type="match status" value="1"/>
</dbReference>
<dbReference type="SUPFAM" id="SSF55811">
    <property type="entry name" value="Nudix"/>
    <property type="match status" value="1"/>
</dbReference>
<dbReference type="PROSITE" id="PS51462">
    <property type="entry name" value="NUDIX"/>
    <property type="match status" value="1"/>
</dbReference>
<feature type="domain" description="Nudix hydrolase" evidence="3">
    <location>
        <begin position="97"/>
        <end position="237"/>
    </location>
</feature>
<dbReference type="Pfam" id="PF00293">
    <property type="entry name" value="NUDIX"/>
    <property type="match status" value="1"/>
</dbReference>
<sequence length="274" mass="30210">MQARGLLISLLSNGSRTLRTSIEHCMITKFPRPGQSSSWLRRSFAKSAMSQTPRINRIVPLRADEAKWTELNKIEWTDQTGKNRIWEAAARKTRSKGGVDAVAIAPIIRHPSKPPSTLIILQYRPPVEGTCVEFPAGLIDEGESPEQAAIRELKEETGYEGKVIDCSPTVVSDPGLTTANMQMVTMEVNLKEGDEEPEQHLDEGEFIERRIVPLTELYGTLQALSQEKGKIVDARRPCDIVSADSQKDSITGHSACTGAVAYSRGNDVLTIDLI</sequence>
<dbReference type="VEuPathDB" id="FungiDB:BTJ68_07063"/>
<evidence type="ECO:0000259" key="3">
    <source>
        <dbReference type="PROSITE" id="PS51462"/>
    </source>
</evidence>
<dbReference type="PANTHER" id="PTHR11839">
    <property type="entry name" value="UDP/ADP-SUGAR PYROPHOSPHATASE"/>
    <property type="match status" value="1"/>
</dbReference>
<dbReference type="GO" id="GO:0047631">
    <property type="term" value="F:ADP-ribose diphosphatase activity"/>
    <property type="evidence" value="ECO:0007669"/>
    <property type="project" value="TreeGrafter"/>
</dbReference>
<evidence type="ECO:0000256" key="2">
    <source>
        <dbReference type="RuleBase" id="RU003476"/>
    </source>
</evidence>
<dbReference type="GO" id="GO:0019693">
    <property type="term" value="P:ribose phosphate metabolic process"/>
    <property type="evidence" value="ECO:0007669"/>
    <property type="project" value="TreeGrafter"/>
</dbReference>
<evidence type="ECO:0000256" key="1">
    <source>
        <dbReference type="ARBA" id="ARBA00022801"/>
    </source>
</evidence>
<comment type="caution">
    <text evidence="4">The sequence shown here is derived from an EMBL/GenBank/DDBJ whole genome shotgun (WGS) entry which is preliminary data.</text>
</comment>
<dbReference type="FunFam" id="3.90.79.10:FF:000016">
    <property type="entry name" value="ADP-sugar pyrophosphatase isoform X1"/>
    <property type="match status" value="1"/>
</dbReference>
<proteinExistence type="inferred from homology"/>
<dbReference type="InterPro" id="IPR000086">
    <property type="entry name" value="NUDIX_hydrolase_dom"/>
</dbReference>
<dbReference type="PROSITE" id="PS00893">
    <property type="entry name" value="NUDIX_BOX"/>
    <property type="match status" value="1"/>
</dbReference>
<dbReference type="AlphaFoldDB" id="A0A3M7IHR5"/>
<keyword evidence="1 2" id="KW-0378">Hydrolase</keyword>
<dbReference type="InterPro" id="IPR020476">
    <property type="entry name" value="Nudix_hydrolase"/>
</dbReference>
<reference evidence="4 5" key="1">
    <citation type="journal article" date="2018" name="BMC Genomics">
        <title>Genomic evidence for intraspecific hybridization in a clonal and extremely halotolerant yeast.</title>
        <authorList>
            <person name="Gostincar C."/>
            <person name="Stajich J.E."/>
            <person name="Zupancic J."/>
            <person name="Zalar P."/>
            <person name="Gunde-Cimerman N."/>
        </authorList>
    </citation>
    <scope>NUCLEOTIDE SEQUENCE [LARGE SCALE GENOMIC DNA]</scope>
    <source>
        <strain evidence="4 5">EXF-120</strain>
    </source>
</reference>
<dbReference type="EMBL" id="QWIT01000378">
    <property type="protein sequence ID" value="RMZ25061.1"/>
    <property type="molecule type" value="Genomic_DNA"/>
</dbReference>
<dbReference type="PRINTS" id="PR00502">
    <property type="entry name" value="NUDIXFAMILY"/>
</dbReference>
<dbReference type="OrthoDB" id="10249920at2759"/>
<gene>
    <name evidence="4" type="ORF">D0859_10892</name>
</gene>
<dbReference type="InterPro" id="IPR020084">
    <property type="entry name" value="NUDIX_hydrolase_CS"/>
</dbReference>
<dbReference type="InterPro" id="IPR015797">
    <property type="entry name" value="NUDIX_hydrolase-like_dom_sf"/>
</dbReference>
<dbReference type="CDD" id="cd18888">
    <property type="entry name" value="NUDIX_ADPRase_Nudt5"/>
    <property type="match status" value="1"/>
</dbReference>
<comment type="similarity">
    <text evidence="2">Belongs to the Nudix hydrolase family.</text>
</comment>
<name>A0A3M7IHR5_HORWE</name>